<proteinExistence type="predicted"/>
<keyword evidence="6" id="KW-1185">Reference proteome</keyword>
<evidence type="ECO:0000313" key="4">
    <source>
        <dbReference type="EMBL" id="CAL5979341.1"/>
    </source>
</evidence>
<keyword evidence="1" id="KW-1133">Transmembrane helix</keyword>
<evidence type="ECO:0000313" key="3">
    <source>
        <dbReference type="EMBL" id="CAI9955660.1"/>
    </source>
</evidence>
<sequence>MLRIASEYSAESALTNIAGLYCTQWMRCFAVSYIHVKRALFVQSCCRWQYPRRYVLTPTKCIYVYHQLYHLFGHLGQFHKLITLQTLTFNKITHYKVNQTSELIYLENIIFEKSDGSRSFLCRSHGISCVYCASLQKTFDFVIMGLSKMSAYHPIQDNVKIHQNRHYIKLVIFVIVQIVMVYGILMRQVMIYFISS</sequence>
<comment type="caution">
    <text evidence="2">The sequence shown here is derived from an EMBL/GenBank/DDBJ whole genome shotgun (WGS) entry which is preliminary data.</text>
</comment>
<keyword evidence="1" id="KW-0472">Membrane</keyword>
<keyword evidence="1" id="KW-0812">Transmembrane</keyword>
<feature type="transmembrane region" description="Helical" evidence="1">
    <location>
        <begin position="170"/>
        <end position="194"/>
    </location>
</feature>
<evidence type="ECO:0000313" key="6">
    <source>
        <dbReference type="Proteomes" id="UP001642409"/>
    </source>
</evidence>
<organism evidence="2">
    <name type="scientific">Hexamita inflata</name>
    <dbReference type="NCBI Taxonomy" id="28002"/>
    <lineage>
        <taxon>Eukaryota</taxon>
        <taxon>Metamonada</taxon>
        <taxon>Diplomonadida</taxon>
        <taxon>Hexamitidae</taxon>
        <taxon>Hexamitinae</taxon>
        <taxon>Hexamita</taxon>
    </lineage>
</organism>
<reference evidence="4 6" key="2">
    <citation type="submission" date="2024-07" db="EMBL/GenBank/DDBJ databases">
        <authorList>
            <person name="Akdeniz Z."/>
        </authorList>
    </citation>
    <scope>NUCLEOTIDE SEQUENCE [LARGE SCALE GENOMIC DNA]</scope>
</reference>
<evidence type="ECO:0000313" key="5">
    <source>
        <dbReference type="EMBL" id="CAL5979345.1"/>
    </source>
</evidence>
<dbReference type="Proteomes" id="UP001642409">
    <property type="component" value="Unassembled WGS sequence"/>
</dbReference>
<dbReference type="AlphaFoldDB" id="A0AA86QF18"/>
<evidence type="ECO:0000256" key="1">
    <source>
        <dbReference type="SAM" id="Phobius"/>
    </source>
</evidence>
<accession>A0AA86QF18</accession>
<reference evidence="2" key="1">
    <citation type="submission" date="2023-06" db="EMBL/GenBank/DDBJ databases">
        <authorList>
            <person name="Kurt Z."/>
        </authorList>
    </citation>
    <scope>NUCLEOTIDE SEQUENCE</scope>
</reference>
<dbReference type="EMBL" id="CAXDID020000010">
    <property type="protein sequence ID" value="CAL5979341.1"/>
    <property type="molecule type" value="Genomic_DNA"/>
</dbReference>
<dbReference type="EMBL" id="CATOUU010000865">
    <property type="protein sequence ID" value="CAI9955660.1"/>
    <property type="molecule type" value="Genomic_DNA"/>
</dbReference>
<gene>
    <name evidence="2" type="ORF">HINF_LOCUS43301</name>
    <name evidence="3" type="ORF">HINF_LOCUS43305</name>
    <name evidence="4" type="ORF">HINF_LOCUS5488</name>
    <name evidence="5" type="ORF">HINF_LOCUS5492</name>
</gene>
<dbReference type="EMBL" id="CATOUU010000865">
    <property type="protein sequence ID" value="CAI9955656.1"/>
    <property type="molecule type" value="Genomic_DNA"/>
</dbReference>
<protein>
    <submittedName>
        <fullName evidence="4">Hypothetical_protein</fullName>
    </submittedName>
</protein>
<evidence type="ECO:0000313" key="2">
    <source>
        <dbReference type="EMBL" id="CAI9955656.1"/>
    </source>
</evidence>
<dbReference type="EMBL" id="CAXDID020000010">
    <property type="protein sequence ID" value="CAL5979345.1"/>
    <property type="molecule type" value="Genomic_DNA"/>
</dbReference>
<name>A0AA86QF18_9EUKA</name>